<dbReference type="SUPFAM" id="SSF51182">
    <property type="entry name" value="RmlC-like cupins"/>
    <property type="match status" value="1"/>
</dbReference>
<reference evidence="5" key="1">
    <citation type="submission" date="2019-11" db="EMBL/GenBank/DDBJ databases">
        <authorList>
            <person name="Feng L."/>
        </authorList>
    </citation>
    <scope>NUCLEOTIDE SEQUENCE</scope>
    <source>
        <strain evidence="5">CbolteaeLFYP116</strain>
    </source>
</reference>
<dbReference type="GO" id="GO:0006144">
    <property type="term" value="P:purine nucleobase metabolic process"/>
    <property type="evidence" value="ECO:0007669"/>
    <property type="project" value="UniProtKB-KW"/>
</dbReference>
<dbReference type="EMBL" id="CACRTF010000017">
    <property type="protein sequence ID" value="VYT49909.1"/>
    <property type="molecule type" value="Genomic_DNA"/>
</dbReference>
<proteinExistence type="predicted"/>
<accession>A0A6N2X6P9</accession>
<dbReference type="Pfam" id="PF04115">
    <property type="entry name" value="Ureidogly_lyase"/>
    <property type="match status" value="1"/>
</dbReference>
<evidence type="ECO:0000256" key="1">
    <source>
        <dbReference type="ARBA" id="ARBA00011738"/>
    </source>
</evidence>
<gene>
    <name evidence="5" type="ORF">CBLFYP116_04508</name>
</gene>
<dbReference type="InterPro" id="IPR024060">
    <property type="entry name" value="Ureidoglycolate_lyase_dom_sf"/>
</dbReference>
<evidence type="ECO:0000313" key="5">
    <source>
        <dbReference type="EMBL" id="VYT49909.1"/>
    </source>
</evidence>
<dbReference type="InterPro" id="IPR007247">
    <property type="entry name" value="Ureidogly_lyase"/>
</dbReference>
<keyword evidence="2" id="KW-0659">Purine metabolism</keyword>
<evidence type="ECO:0000256" key="2">
    <source>
        <dbReference type="ARBA" id="ARBA00022631"/>
    </source>
</evidence>
<dbReference type="Gene3D" id="2.60.120.480">
    <property type="entry name" value="Ureidoglycolate hydrolase"/>
    <property type="match status" value="1"/>
</dbReference>
<dbReference type="GeneID" id="23113742"/>
<dbReference type="GO" id="GO:0004848">
    <property type="term" value="F:ureidoglycolate hydrolase activity"/>
    <property type="evidence" value="ECO:0007669"/>
    <property type="project" value="InterPro"/>
</dbReference>
<dbReference type="InterPro" id="IPR011051">
    <property type="entry name" value="RmlC_Cupin_sf"/>
</dbReference>
<keyword evidence="5" id="KW-0378">Hydrolase</keyword>
<evidence type="ECO:0000256" key="4">
    <source>
        <dbReference type="ARBA" id="ARBA00047684"/>
    </source>
</evidence>
<dbReference type="PANTHER" id="PTHR21221:SF1">
    <property type="entry name" value="UREIDOGLYCOLATE LYASE"/>
    <property type="match status" value="1"/>
</dbReference>
<dbReference type="AlphaFoldDB" id="A0A6N2X6P9"/>
<comment type="catalytic activity">
    <reaction evidence="4">
        <text>(S)-ureidoglycolate = urea + glyoxylate</text>
        <dbReference type="Rhea" id="RHEA:11304"/>
        <dbReference type="ChEBI" id="CHEBI:16199"/>
        <dbReference type="ChEBI" id="CHEBI:36655"/>
        <dbReference type="ChEBI" id="CHEBI:57296"/>
        <dbReference type="EC" id="4.3.2.3"/>
    </reaction>
</comment>
<organism evidence="5">
    <name type="scientific">Enterocloster bolteae</name>
    <dbReference type="NCBI Taxonomy" id="208479"/>
    <lineage>
        <taxon>Bacteria</taxon>
        <taxon>Bacillati</taxon>
        <taxon>Bacillota</taxon>
        <taxon>Clostridia</taxon>
        <taxon>Lachnospirales</taxon>
        <taxon>Lachnospiraceae</taxon>
        <taxon>Enterocloster</taxon>
    </lineage>
</organism>
<dbReference type="GO" id="GO:0050385">
    <property type="term" value="F:ureidoglycolate lyase activity"/>
    <property type="evidence" value="ECO:0007669"/>
    <property type="project" value="UniProtKB-EC"/>
</dbReference>
<dbReference type="PANTHER" id="PTHR21221">
    <property type="entry name" value="UREIDOGLYCOLATE HYDROLASE"/>
    <property type="match status" value="1"/>
</dbReference>
<comment type="subunit">
    <text evidence="1">Homodimer.</text>
</comment>
<protein>
    <submittedName>
        <fullName evidence="5">Ureidoglycolate hydrolase</fullName>
    </submittedName>
</protein>
<dbReference type="RefSeq" id="WP_002575823.1">
    <property type="nucleotide sequence ID" value="NZ_BAABZS010000001.1"/>
</dbReference>
<dbReference type="GO" id="GO:0000256">
    <property type="term" value="P:allantoin catabolic process"/>
    <property type="evidence" value="ECO:0007669"/>
    <property type="project" value="InterPro"/>
</dbReference>
<keyword evidence="3" id="KW-0456">Lyase</keyword>
<sequence>MSVLTIKARELTKEGFAPYGSAVCIPTDGNPDRPTDRFNFWPKLCLYRCDSGVFQIGVSTFFKRPFRTVNMERHFKTEEFMTPLTGPIVIVFCPNKIVDGADTPDYEKMEAFLITEKQAVVVEKGVWHWTPMPLEPEVSIICSFAEDTQWNDLDVQALPPGEVVQVIL</sequence>
<evidence type="ECO:0000256" key="3">
    <source>
        <dbReference type="ARBA" id="ARBA00023239"/>
    </source>
</evidence>
<name>A0A6N2X6P9_9FIRM</name>